<evidence type="ECO:0000313" key="3">
    <source>
        <dbReference type="Proteomes" id="UP000563898"/>
    </source>
</evidence>
<evidence type="ECO:0000259" key="1">
    <source>
        <dbReference type="PROSITE" id="PS51186"/>
    </source>
</evidence>
<protein>
    <submittedName>
        <fullName evidence="2">N-acetyltransferase</fullName>
    </submittedName>
</protein>
<dbReference type="InterPro" id="IPR000182">
    <property type="entry name" value="GNAT_dom"/>
</dbReference>
<reference evidence="2 3" key="1">
    <citation type="submission" date="2020-04" db="EMBL/GenBank/DDBJ databases">
        <title>MicrobeNet Type strains.</title>
        <authorList>
            <person name="Nicholson A.C."/>
        </authorList>
    </citation>
    <scope>NUCLEOTIDE SEQUENCE [LARGE SCALE GENOMIC DNA]</scope>
    <source>
        <strain evidence="2 3">ATCC BAA-14</strain>
    </source>
</reference>
<dbReference type="PROSITE" id="PS51186">
    <property type="entry name" value="GNAT"/>
    <property type="match status" value="1"/>
</dbReference>
<dbReference type="RefSeq" id="WP_006369827.1">
    <property type="nucleotide sequence ID" value="NZ_JAAXPC010000004.1"/>
</dbReference>
<gene>
    <name evidence="2" type="ORF">HGA05_07905</name>
</gene>
<accession>A0A846WMH7</accession>
<comment type="caution">
    <text evidence="2">The sequence shown here is derived from an EMBL/GenBank/DDBJ whole genome shotgun (WGS) entry which is preliminary data.</text>
</comment>
<dbReference type="SUPFAM" id="SSF55729">
    <property type="entry name" value="Acyl-CoA N-acyltransferases (Nat)"/>
    <property type="match status" value="1"/>
</dbReference>
<dbReference type="Proteomes" id="UP000563898">
    <property type="component" value="Unassembled WGS sequence"/>
</dbReference>
<evidence type="ECO:0000313" key="2">
    <source>
        <dbReference type="EMBL" id="NKY01491.1"/>
    </source>
</evidence>
<dbReference type="Pfam" id="PF00583">
    <property type="entry name" value="Acetyltransf_1"/>
    <property type="match status" value="1"/>
</dbReference>
<dbReference type="InterPro" id="IPR016181">
    <property type="entry name" value="Acyl_CoA_acyltransferase"/>
</dbReference>
<organism evidence="2 3">
    <name type="scientific">Gordonia polyisoprenivorans</name>
    <dbReference type="NCBI Taxonomy" id="84595"/>
    <lineage>
        <taxon>Bacteria</taxon>
        <taxon>Bacillati</taxon>
        <taxon>Actinomycetota</taxon>
        <taxon>Actinomycetes</taxon>
        <taxon>Mycobacteriales</taxon>
        <taxon>Gordoniaceae</taxon>
        <taxon>Gordonia</taxon>
    </lineage>
</organism>
<sequence length="152" mass="17754">MVIELVDLRRGGASRYSWAPPFDFEIDYENERWWDNVPYHFEAPWYVQVLDDGAEVARVELDDPGGINPEYVGVPELGPERLEIQFIEVATAARGRGVGTWVVRALQQRHPDRRLFGYSEGAHRFWASLGWDRFDHPEGERFHRPLFIQTQV</sequence>
<feature type="domain" description="N-acetyltransferase" evidence="1">
    <location>
        <begin position="1"/>
        <end position="151"/>
    </location>
</feature>
<dbReference type="EMBL" id="JAAXPC010000004">
    <property type="protein sequence ID" value="NKY01491.1"/>
    <property type="molecule type" value="Genomic_DNA"/>
</dbReference>
<name>A0A846WMH7_9ACTN</name>
<proteinExistence type="predicted"/>
<dbReference type="Gene3D" id="3.40.630.30">
    <property type="match status" value="1"/>
</dbReference>
<dbReference type="AlphaFoldDB" id="A0A846WMH7"/>
<keyword evidence="2" id="KW-0808">Transferase</keyword>
<dbReference type="GO" id="GO:0016747">
    <property type="term" value="F:acyltransferase activity, transferring groups other than amino-acyl groups"/>
    <property type="evidence" value="ECO:0007669"/>
    <property type="project" value="InterPro"/>
</dbReference>